<reference evidence="1" key="1">
    <citation type="journal article" date="2020" name="mSystems">
        <title>Genome- and Community-Level Interaction Insights into Carbon Utilization and Element Cycling Functions of Hydrothermarchaeota in Hydrothermal Sediment.</title>
        <authorList>
            <person name="Zhou Z."/>
            <person name="Liu Y."/>
            <person name="Xu W."/>
            <person name="Pan J."/>
            <person name="Luo Z.H."/>
            <person name="Li M."/>
        </authorList>
    </citation>
    <scope>NUCLEOTIDE SEQUENCE [LARGE SCALE GENOMIC DNA]</scope>
    <source>
        <strain evidence="1">HyVt-507</strain>
    </source>
</reference>
<dbReference type="EMBL" id="DRNH01000196">
    <property type="protein sequence ID" value="HFB53805.1"/>
    <property type="molecule type" value="Genomic_DNA"/>
</dbReference>
<gene>
    <name evidence="1" type="ORF">ENJ67_03655</name>
</gene>
<feature type="non-terminal residue" evidence="1">
    <location>
        <position position="1"/>
    </location>
</feature>
<proteinExistence type="predicted"/>
<protein>
    <submittedName>
        <fullName evidence="1">Uncharacterized protein</fullName>
    </submittedName>
</protein>
<comment type="caution">
    <text evidence="1">The sequence shown here is derived from an EMBL/GenBank/DDBJ whole genome shotgun (WGS) entry which is preliminary data.</text>
</comment>
<sequence>KSIQNKEKLLKIAKVNYNSGRLSTEEYLRYEDDVVSAKAKLYEAKAQKWQTQMELAVIYANNIEEMVR</sequence>
<dbReference type="Proteomes" id="UP000886390">
    <property type="component" value="Unassembled WGS sequence"/>
</dbReference>
<name>A0A7C3CAI3_9BACT</name>
<dbReference type="Gene3D" id="1.20.1600.10">
    <property type="entry name" value="Outer membrane efflux proteins (OEP)"/>
    <property type="match status" value="1"/>
</dbReference>
<dbReference type="AlphaFoldDB" id="A0A7C3CAI3"/>
<evidence type="ECO:0000313" key="1">
    <source>
        <dbReference type="EMBL" id="HFB53805.1"/>
    </source>
</evidence>
<dbReference type="SUPFAM" id="SSF56954">
    <property type="entry name" value="Outer membrane efflux proteins (OEP)"/>
    <property type="match status" value="1"/>
</dbReference>
<dbReference type="GO" id="GO:0015562">
    <property type="term" value="F:efflux transmembrane transporter activity"/>
    <property type="evidence" value="ECO:0007669"/>
    <property type="project" value="InterPro"/>
</dbReference>
<accession>A0A7C3CAI3</accession>
<organism evidence="1">
    <name type="scientific">Sulfurimonas autotrophica</name>
    <dbReference type="NCBI Taxonomy" id="202747"/>
    <lineage>
        <taxon>Bacteria</taxon>
        <taxon>Pseudomonadati</taxon>
        <taxon>Campylobacterota</taxon>
        <taxon>Epsilonproteobacteria</taxon>
        <taxon>Campylobacterales</taxon>
        <taxon>Sulfurimonadaceae</taxon>
        <taxon>Sulfurimonas</taxon>
    </lineage>
</organism>